<organism evidence="2 3">
    <name type="scientific">Bordetella bronchiseptica 253</name>
    <dbReference type="NCBI Taxonomy" id="568707"/>
    <lineage>
        <taxon>Bacteria</taxon>
        <taxon>Pseudomonadati</taxon>
        <taxon>Pseudomonadota</taxon>
        <taxon>Betaproteobacteria</taxon>
        <taxon>Burkholderiales</taxon>
        <taxon>Alcaligenaceae</taxon>
        <taxon>Bordetella</taxon>
    </lineage>
</organism>
<evidence type="ECO:0000313" key="3">
    <source>
        <dbReference type="Proteomes" id="UP000007564"/>
    </source>
</evidence>
<protein>
    <submittedName>
        <fullName evidence="2">Uncharacterized protein</fullName>
    </submittedName>
</protein>
<proteinExistence type="predicted"/>
<evidence type="ECO:0000313" key="2">
    <source>
        <dbReference type="EMBL" id="CCJ52826.1"/>
    </source>
</evidence>
<evidence type="ECO:0000256" key="1">
    <source>
        <dbReference type="SAM" id="MobiDB-lite"/>
    </source>
</evidence>
<dbReference type="OrthoDB" id="8657117at2"/>
<dbReference type="GeneID" id="69603787"/>
<reference evidence="2 3" key="1">
    <citation type="journal article" date="2012" name="BMC Genomics">
        <title>Comparative genomics of the classical Bordetella subspecies: the evolution and exchange of virulence-associated diversity amongst closely related pathogens.</title>
        <authorList>
            <person name="Park J."/>
            <person name="Zhang Y."/>
            <person name="Buboltz A.M."/>
            <person name="Zhang X."/>
            <person name="Schuster S.C."/>
            <person name="Ahuja U."/>
            <person name="Liu M."/>
            <person name="Miller J.F."/>
            <person name="Sebaihia M."/>
            <person name="Bentley S.D."/>
            <person name="Parkhill J."/>
            <person name="Harvill E.T."/>
        </authorList>
    </citation>
    <scope>NUCLEOTIDE SEQUENCE [LARGE SCALE GENOMIC DNA]</scope>
    <source>
        <strain evidence="2 3">253</strain>
    </source>
</reference>
<feature type="region of interest" description="Disordered" evidence="1">
    <location>
        <begin position="16"/>
        <end position="38"/>
    </location>
</feature>
<dbReference type="Proteomes" id="UP000007564">
    <property type="component" value="Chromosome"/>
</dbReference>
<dbReference type="HOGENOM" id="CLU_2730674_0_0_4"/>
<name>A0A0C6P078_BORBO</name>
<sequence length="71" mass="7881">MSVMCPACQAINAGSSGVEPHPRLGHQGFTNPSQKGREANREDHFRCIECGAKWLRETDRWGVDLGFRLAP</sequence>
<dbReference type="KEGG" id="bbh:BN112_0908"/>
<dbReference type="AlphaFoldDB" id="A0A0C6P078"/>
<dbReference type="EMBL" id="HE965806">
    <property type="protein sequence ID" value="CCJ52826.1"/>
    <property type="molecule type" value="Genomic_DNA"/>
</dbReference>
<gene>
    <name evidence="2" type="ORF">BN112_0908</name>
</gene>
<accession>A0A0C6P078</accession>
<dbReference type="RefSeq" id="WP_003810837.1">
    <property type="nucleotide sequence ID" value="NC_019382.1"/>
</dbReference>